<dbReference type="Proteomes" id="UP001144352">
    <property type="component" value="Unassembled WGS sequence"/>
</dbReference>
<feature type="transmembrane region" description="Helical" evidence="1">
    <location>
        <begin position="51"/>
        <end position="72"/>
    </location>
</feature>
<organism evidence="2 3">
    <name type="scientific">Geobacter hydrogenophilus</name>
    <dbReference type="NCBI Taxonomy" id="40983"/>
    <lineage>
        <taxon>Bacteria</taxon>
        <taxon>Pseudomonadati</taxon>
        <taxon>Thermodesulfobacteriota</taxon>
        <taxon>Desulfuromonadia</taxon>
        <taxon>Geobacterales</taxon>
        <taxon>Geobacteraceae</taxon>
        <taxon>Geobacter</taxon>
    </lineage>
</organism>
<evidence type="ECO:0000313" key="3">
    <source>
        <dbReference type="Proteomes" id="UP001144352"/>
    </source>
</evidence>
<feature type="transmembrane region" description="Helical" evidence="1">
    <location>
        <begin position="123"/>
        <end position="150"/>
    </location>
</feature>
<keyword evidence="1" id="KW-0812">Transmembrane</keyword>
<reference evidence="2" key="1">
    <citation type="submission" date="2022-12" db="EMBL/GenBank/DDBJ databases">
        <title>Reference genome sequencing for broad-spectrum identification of bacterial and archaeal isolates by mass spectrometry.</title>
        <authorList>
            <person name="Sekiguchi Y."/>
            <person name="Tourlousse D.M."/>
        </authorList>
    </citation>
    <scope>NUCLEOTIDE SEQUENCE</scope>
    <source>
        <strain evidence="2">H2</strain>
    </source>
</reference>
<protein>
    <submittedName>
        <fullName evidence="2">Uncharacterized protein</fullName>
    </submittedName>
</protein>
<feature type="transmembrane region" description="Helical" evidence="1">
    <location>
        <begin position="185"/>
        <end position="204"/>
    </location>
</feature>
<name>A0A9W6G200_9BACT</name>
<gene>
    <name evidence="2" type="ORF">GHYDROH2_24130</name>
</gene>
<keyword evidence="3" id="KW-1185">Reference proteome</keyword>
<dbReference type="EMBL" id="BSDS01000002">
    <property type="protein sequence ID" value="GLI38912.1"/>
    <property type="molecule type" value="Genomic_DNA"/>
</dbReference>
<keyword evidence="1" id="KW-0472">Membrane</keyword>
<keyword evidence="1" id="KW-1133">Transmembrane helix</keyword>
<evidence type="ECO:0000313" key="2">
    <source>
        <dbReference type="EMBL" id="GLI38912.1"/>
    </source>
</evidence>
<dbReference type="AlphaFoldDB" id="A0A9W6G200"/>
<accession>A0A9W6G200</accession>
<feature type="transmembrane region" description="Helical" evidence="1">
    <location>
        <begin position="12"/>
        <end position="31"/>
    </location>
</feature>
<evidence type="ECO:0000256" key="1">
    <source>
        <dbReference type="SAM" id="Phobius"/>
    </source>
</evidence>
<sequence>MLLWVNLHGGYVIGFVMTGIYFVGNLTNALWGQSDEKQQSLANAKKLAISIALCLIASLINPFGVHILLFPFNLVSNKYIMDHVMEFLSPNFHDLSIFKYLLLAMIAVFAVSREKLNLTQLLLVLLFTNMALYSVRYIPLFAIITAPILLRRVDQIMTDSDNGLLAILRERSTNIAKLDASNRGFLWPALAMMLVIFLAASGKIEFRFDEKKKPVAAVEFLKKEKIAGNMLNNDEFGDYIIYAAWPQYKVFFDGRSDMYGTERMKEYNTVVGFDTGWDDVVSKYRFTWVIFDTDSILSRILLQKKDWKLIYSDKVANIFVRDLPQYQYLIEKYKNVKPVVVNRKEDT</sequence>
<proteinExistence type="predicted"/>
<feature type="transmembrane region" description="Helical" evidence="1">
    <location>
        <begin position="92"/>
        <end position="111"/>
    </location>
</feature>
<comment type="caution">
    <text evidence="2">The sequence shown here is derived from an EMBL/GenBank/DDBJ whole genome shotgun (WGS) entry which is preliminary data.</text>
</comment>